<dbReference type="Pfam" id="PF10052">
    <property type="entry name" value="DUF2288"/>
    <property type="match status" value="1"/>
</dbReference>
<name>A0ABV3UDM2_9GAMM</name>
<organism evidence="1 2">
    <name type="scientific">Zhongshania guokunii</name>
    <dbReference type="NCBI Taxonomy" id="641783"/>
    <lineage>
        <taxon>Bacteria</taxon>
        <taxon>Pseudomonadati</taxon>
        <taxon>Pseudomonadota</taxon>
        <taxon>Gammaproteobacteria</taxon>
        <taxon>Cellvibrionales</taxon>
        <taxon>Spongiibacteraceae</taxon>
        <taxon>Zhongshania</taxon>
    </lineage>
</organism>
<reference evidence="1 2" key="1">
    <citation type="journal article" date="2011" name="Int. J. Syst. Evol. Microbiol.">
        <title>Zhongshania antarctica gen. nov., sp. nov. and Zhongshania guokunii sp. nov., gammaproteobacteria respectively isolated from coastal attached (fast) ice and surface seawater of the Antarctic.</title>
        <authorList>
            <person name="Li H.J."/>
            <person name="Zhang X.Y."/>
            <person name="Chen C.X."/>
            <person name="Zhang Y.J."/>
            <person name="Gao Z.M."/>
            <person name="Yu Y."/>
            <person name="Chen X.L."/>
            <person name="Chen B."/>
            <person name="Zhang Y.Z."/>
        </authorList>
    </citation>
    <scope>NUCLEOTIDE SEQUENCE [LARGE SCALE GENOMIC DNA]</scope>
    <source>
        <strain evidence="1 2">ZS6-22T</strain>
    </source>
</reference>
<keyword evidence="2" id="KW-1185">Reference proteome</keyword>
<dbReference type="EMBL" id="JBFRYA010000021">
    <property type="protein sequence ID" value="MEX1670704.1"/>
    <property type="molecule type" value="Genomic_DNA"/>
</dbReference>
<evidence type="ECO:0000313" key="2">
    <source>
        <dbReference type="Proteomes" id="UP001557485"/>
    </source>
</evidence>
<sequence>MDSKEMTDLRSELMIKLNRETAKIDWQALQRFYAQGAVLVVAPELDLVASAVAVAEDNSQYIADLLAKGLLQRADENHAQQWLADQVEVWAVVVAPWVLVQRERQSPLQ</sequence>
<dbReference type="Proteomes" id="UP001557485">
    <property type="component" value="Unassembled WGS sequence"/>
</dbReference>
<proteinExistence type="predicted"/>
<protein>
    <submittedName>
        <fullName evidence="1">DUF2288 domain-containing protein</fullName>
    </submittedName>
</protein>
<evidence type="ECO:0000313" key="1">
    <source>
        <dbReference type="EMBL" id="MEX1670704.1"/>
    </source>
</evidence>
<gene>
    <name evidence="1" type="ORF">AB4876_17420</name>
</gene>
<comment type="caution">
    <text evidence="1">The sequence shown here is derived from an EMBL/GenBank/DDBJ whole genome shotgun (WGS) entry which is preliminary data.</text>
</comment>
<dbReference type="RefSeq" id="WP_368383013.1">
    <property type="nucleotide sequence ID" value="NZ_JBFRYA010000021.1"/>
</dbReference>
<dbReference type="InterPro" id="IPR018741">
    <property type="entry name" value="DUF2288"/>
</dbReference>
<accession>A0ABV3UDM2</accession>